<evidence type="ECO:0000256" key="1">
    <source>
        <dbReference type="ARBA" id="ARBA00004123"/>
    </source>
</evidence>
<evidence type="ECO:0000256" key="10">
    <source>
        <dbReference type="SAM" id="MobiDB-lite"/>
    </source>
</evidence>
<feature type="region of interest" description="Disordered" evidence="10">
    <location>
        <begin position="979"/>
        <end position="1063"/>
    </location>
</feature>
<feature type="domain" description="NF-X1-type" evidence="12">
    <location>
        <begin position="645"/>
        <end position="664"/>
    </location>
</feature>
<dbReference type="GO" id="GO:0000981">
    <property type="term" value="F:DNA-binding transcription factor activity, RNA polymerase II-specific"/>
    <property type="evidence" value="ECO:0007669"/>
    <property type="project" value="TreeGrafter"/>
</dbReference>
<feature type="domain" description="NF-X1-type" evidence="12">
    <location>
        <begin position="394"/>
        <end position="415"/>
    </location>
</feature>
<feature type="domain" description="NF-X1-type" evidence="12">
    <location>
        <begin position="335"/>
        <end position="353"/>
    </location>
</feature>
<evidence type="ECO:0000313" key="14">
    <source>
        <dbReference type="Proteomes" id="UP001182556"/>
    </source>
</evidence>
<keyword evidence="3" id="KW-0479">Metal-binding</keyword>
<evidence type="ECO:0000256" key="9">
    <source>
        <dbReference type="ARBA" id="ARBA00023242"/>
    </source>
</evidence>
<gene>
    <name evidence="13" type="ORF">DB88DRAFT_442574</name>
</gene>
<dbReference type="PANTHER" id="PTHR12360">
    <property type="entry name" value="NUCLEAR TRANSCRIPTION FACTOR, X-BOX BINDING 1 NFX1"/>
    <property type="match status" value="1"/>
</dbReference>
<dbReference type="InterPro" id="IPR036867">
    <property type="entry name" value="R3H_dom_sf"/>
</dbReference>
<feature type="domain" description="NF-X1-type" evidence="12">
    <location>
        <begin position="702"/>
        <end position="722"/>
    </location>
</feature>
<feature type="compositionally biased region" description="Basic and acidic residues" evidence="10">
    <location>
        <begin position="225"/>
        <end position="236"/>
    </location>
</feature>
<keyword evidence="4" id="KW-0677">Repeat</keyword>
<feature type="compositionally biased region" description="Basic and acidic residues" evidence="10">
    <location>
        <begin position="244"/>
        <end position="253"/>
    </location>
</feature>
<accession>A0AAD9CWS6</accession>
<evidence type="ECO:0000256" key="5">
    <source>
        <dbReference type="ARBA" id="ARBA00022771"/>
    </source>
</evidence>
<keyword evidence="6" id="KW-0862">Zinc</keyword>
<feature type="domain" description="NF-X1-type" evidence="12">
    <location>
        <begin position="534"/>
        <end position="552"/>
    </location>
</feature>
<feature type="domain" description="NF-X1-type" evidence="12">
    <location>
        <begin position="787"/>
        <end position="809"/>
    </location>
</feature>
<feature type="compositionally biased region" description="Polar residues" evidence="10">
    <location>
        <begin position="29"/>
        <end position="46"/>
    </location>
</feature>
<evidence type="ECO:0000256" key="6">
    <source>
        <dbReference type="ARBA" id="ARBA00022833"/>
    </source>
</evidence>
<dbReference type="EMBL" id="JAODAN010000010">
    <property type="protein sequence ID" value="KAK1921843.1"/>
    <property type="molecule type" value="Genomic_DNA"/>
</dbReference>
<dbReference type="Proteomes" id="UP001182556">
    <property type="component" value="Unassembled WGS sequence"/>
</dbReference>
<comment type="subcellular location">
    <subcellularLocation>
        <location evidence="1">Nucleus</location>
    </subcellularLocation>
</comment>
<dbReference type="SUPFAM" id="SSF82708">
    <property type="entry name" value="R3H domain"/>
    <property type="match status" value="1"/>
</dbReference>
<feature type="compositionally biased region" description="Polar residues" evidence="10">
    <location>
        <begin position="1014"/>
        <end position="1024"/>
    </location>
</feature>
<dbReference type="SMART" id="SM00393">
    <property type="entry name" value="R3H"/>
    <property type="match status" value="1"/>
</dbReference>
<feature type="domain" description="NF-X1-type" evidence="12">
    <location>
        <begin position="758"/>
        <end position="778"/>
    </location>
</feature>
<comment type="similarity">
    <text evidence="2">Belongs to the NFX1 family.</text>
</comment>
<dbReference type="Pfam" id="PF01424">
    <property type="entry name" value="R3H"/>
    <property type="match status" value="1"/>
</dbReference>
<feature type="compositionally biased region" description="Low complexity" evidence="10">
    <location>
        <begin position="127"/>
        <end position="153"/>
    </location>
</feature>
<dbReference type="InterPro" id="IPR001374">
    <property type="entry name" value="R3H_dom"/>
</dbReference>
<name>A0AAD9CWS6_PAPLA</name>
<dbReference type="GO" id="GO:0005634">
    <property type="term" value="C:nucleus"/>
    <property type="evidence" value="ECO:0007669"/>
    <property type="project" value="UniProtKB-SubCell"/>
</dbReference>
<organism evidence="13 14">
    <name type="scientific">Papiliotrema laurentii</name>
    <name type="common">Cryptococcus laurentii</name>
    <dbReference type="NCBI Taxonomy" id="5418"/>
    <lineage>
        <taxon>Eukaryota</taxon>
        <taxon>Fungi</taxon>
        <taxon>Dikarya</taxon>
        <taxon>Basidiomycota</taxon>
        <taxon>Agaricomycotina</taxon>
        <taxon>Tremellomycetes</taxon>
        <taxon>Tremellales</taxon>
        <taxon>Rhynchogastremaceae</taxon>
        <taxon>Papiliotrema</taxon>
    </lineage>
</organism>
<dbReference type="GO" id="GO:0008270">
    <property type="term" value="F:zinc ion binding"/>
    <property type="evidence" value="ECO:0007669"/>
    <property type="project" value="UniProtKB-KW"/>
</dbReference>
<dbReference type="Gene3D" id="3.30.1370.50">
    <property type="entry name" value="R3H-like domain"/>
    <property type="match status" value="1"/>
</dbReference>
<evidence type="ECO:0000259" key="12">
    <source>
        <dbReference type="SMART" id="SM00438"/>
    </source>
</evidence>
<dbReference type="PANTHER" id="PTHR12360:SF12">
    <property type="entry name" value="TRANSCRIPTIONAL REPRESSOR NF-X1"/>
    <property type="match status" value="1"/>
</dbReference>
<keyword evidence="5" id="KW-0863">Zinc-finger</keyword>
<keyword evidence="9" id="KW-0539">Nucleus</keyword>
<dbReference type="InterPro" id="IPR034078">
    <property type="entry name" value="NFX1_fam"/>
</dbReference>
<evidence type="ECO:0000256" key="8">
    <source>
        <dbReference type="ARBA" id="ARBA00023163"/>
    </source>
</evidence>
<proteinExistence type="inferred from homology"/>
<comment type="caution">
    <text evidence="13">The sequence shown here is derived from an EMBL/GenBank/DDBJ whole genome shotgun (WGS) entry which is preliminary data.</text>
</comment>
<evidence type="ECO:0000256" key="2">
    <source>
        <dbReference type="ARBA" id="ARBA00007269"/>
    </source>
</evidence>
<keyword evidence="7" id="KW-0805">Transcription regulation</keyword>
<protein>
    <submittedName>
        <fullName evidence="13">Shuttle craft like transcriptional regulator</fullName>
    </submittedName>
</protein>
<feature type="region of interest" description="Disordered" evidence="10">
    <location>
        <begin position="1"/>
        <end position="255"/>
    </location>
</feature>
<dbReference type="InterPro" id="IPR000967">
    <property type="entry name" value="Znf_NFX1"/>
</dbReference>
<evidence type="ECO:0000259" key="11">
    <source>
        <dbReference type="SMART" id="SM00393"/>
    </source>
</evidence>
<evidence type="ECO:0000256" key="4">
    <source>
        <dbReference type="ARBA" id="ARBA00022737"/>
    </source>
</evidence>
<evidence type="ECO:0000256" key="7">
    <source>
        <dbReference type="ARBA" id="ARBA00023015"/>
    </source>
</evidence>
<feature type="domain" description="NF-X1-type" evidence="12">
    <location>
        <begin position="470"/>
        <end position="491"/>
    </location>
</feature>
<keyword evidence="14" id="KW-1185">Reference proteome</keyword>
<sequence>MSATRGSGRGGSRGRGRRGDRAPPRRANGDSSSHPIELNDATQSRATNGNGPNGPTNGQSAAAVGSSSHPRYQPRRPRKPREIVQQIQPNGPSAEPSSERTGKPNPRRRQKPSAPPQATASLAALDPSVSAFVPSSSSSAAPTSGAATPFTSTRPSSPNGHPVPNTRPAKPKKAKPTQKSIADSSAPKSPVKSSRRAAFDRQTKLTTTATSDPTTSPSAKSVALSEDKEDAREKGSKTKLHGRPKAEEKDDLVSRLTRGLKSKPYLECPIRERARSYGKDEDDISWRCPGCQKRRKETVGGYKCFCGRISGPVVLGAGIVPHSCGEGCSRKRPGCSHACPLPCHPGPCPPCQVALVVPCPSHHTPLTVKCAVASSNNAAMTPVCDEICERERECGNKDHVCKELCHYGPCSPCDAVETVQCYCGEEVREVPCGWGRRDEKLCGKLGADGEEVIWSGRFQCGKACKGVYDCGIHPCELLCHPHPIKPLPCPLSPSLITHCACGQTPLSQLPDPPRPDCLAPIPTCGNRCPKSRPCGHQCTLKCHTDDCPPCHEEVVRPCRCGESMLVVPCDELREKVEKGEDVVCERVCKALRNCGRHECGRTCCPLSYLAKNRKAKRSDDILGRAHADSDDLHECHLTCGRLLSCGIHTCQRKDHKGACGRCLQASYDELICHCGHTVIYPPVACGTTISCLYPCARPPPPCGHPRTPHQCHENPECPPCPYLVPKPCACGKDPSVKNIRCSQEKVSCGQQCNALLSCGYHRCTKSCHPPGECGDCNQTCGKSKRICGHACTAACHAPAKCPETDPCQAIITMSCACGHVQQRTSCGASTSNPASREKNALKCNSECAVRQRNARLADALGISSNREGKAGEVEWESGLKDFGRANLGFLKVVEGTLDGFIKSGKTSMVLPYMPAAKRTFVISLCHVYRLAHELVDQEPNRSVMIRRKIDTRIPSPLLSAVCPPAGVKNLGGLANLRTTTTASSSPALSAPKPSWGTSTGHKSTSGSMAEILAGSSSNPTSRTVSPAGHRNAERVPTPVAPLASGPGAIASSSTLSKAKPNGPVARVEKIVGEVGKVDEGDWDVSDSE</sequence>
<keyword evidence="8" id="KW-0804">Transcription</keyword>
<dbReference type="SMART" id="SM00438">
    <property type="entry name" value="ZnF_NFX"/>
    <property type="match status" value="8"/>
</dbReference>
<dbReference type="GO" id="GO:0000977">
    <property type="term" value="F:RNA polymerase II transcription regulatory region sequence-specific DNA binding"/>
    <property type="evidence" value="ECO:0007669"/>
    <property type="project" value="TreeGrafter"/>
</dbReference>
<dbReference type="AlphaFoldDB" id="A0AAD9CWS6"/>
<dbReference type="GO" id="GO:0000122">
    <property type="term" value="P:negative regulation of transcription by RNA polymerase II"/>
    <property type="evidence" value="ECO:0007669"/>
    <property type="project" value="TreeGrafter"/>
</dbReference>
<feature type="compositionally biased region" description="Low complexity" evidence="10">
    <location>
        <begin position="979"/>
        <end position="1007"/>
    </location>
</feature>
<feature type="compositionally biased region" description="Polar residues" evidence="10">
    <location>
        <begin position="177"/>
        <end position="187"/>
    </location>
</feature>
<reference evidence="13" key="1">
    <citation type="submission" date="2023-02" db="EMBL/GenBank/DDBJ databases">
        <title>Identification and recombinant expression of a fungal hydrolase from Papiliotrema laurentii that hydrolyzes apple cutin and clears colloidal polyester polyurethane.</title>
        <authorList>
            <consortium name="DOE Joint Genome Institute"/>
            <person name="Roman V.A."/>
            <person name="Bojanowski C."/>
            <person name="Crable B.R."/>
            <person name="Wagner D.N."/>
            <person name="Hung C.S."/>
            <person name="Nadeau L.J."/>
            <person name="Schratz L."/>
            <person name="Haridas S."/>
            <person name="Pangilinan J."/>
            <person name="Lipzen A."/>
            <person name="Na H."/>
            <person name="Yan M."/>
            <person name="Ng V."/>
            <person name="Grigoriev I.V."/>
            <person name="Spatafora J.W."/>
            <person name="Barlow D."/>
            <person name="Biffinger J."/>
            <person name="Kelley-Loughnane N."/>
            <person name="Varaljay V.A."/>
            <person name="Crookes-Goodson W.J."/>
        </authorList>
    </citation>
    <scope>NUCLEOTIDE SEQUENCE</scope>
    <source>
        <strain evidence="13">5307AH</strain>
    </source>
</reference>
<evidence type="ECO:0000313" key="13">
    <source>
        <dbReference type="EMBL" id="KAK1921843.1"/>
    </source>
</evidence>
<evidence type="ECO:0000256" key="3">
    <source>
        <dbReference type="ARBA" id="ARBA00022723"/>
    </source>
</evidence>
<feature type="compositionally biased region" description="Low complexity" evidence="10">
    <location>
        <begin position="204"/>
        <end position="221"/>
    </location>
</feature>
<feature type="domain" description="R3H" evidence="11">
    <location>
        <begin position="869"/>
        <end position="948"/>
    </location>
</feature>
<dbReference type="CDD" id="cd06008">
    <property type="entry name" value="NF-X1-zinc-finger"/>
    <property type="match status" value="4"/>
</dbReference>
<feature type="compositionally biased region" description="Low complexity" evidence="10">
    <location>
        <begin position="47"/>
        <end position="58"/>
    </location>
</feature>